<dbReference type="InterPro" id="IPR029500">
    <property type="entry name" value="QueF"/>
</dbReference>
<dbReference type="Gene3D" id="3.30.1130.10">
    <property type="match status" value="1"/>
</dbReference>
<dbReference type="GO" id="GO:0005737">
    <property type="term" value="C:cytoplasm"/>
    <property type="evidence" value="ECO:0007669"/>
    <property type="project" value="InterPro"/>
</dbReference>
<dbReference type="AlphaFoldDB" id="A0A382D2Z4"/>
<dbReference type="PIRSF" id="PIRSF027377">
    <property type="entry name" value="Nitrile_oxidored_QueF"/>
    <property type="match status" value="1"/>
</dbReference>
<name>A0A382D2Z4_9ZZZZ</name>
<dbReference type="PANTHER" id="PTHR34354:SF1">
    <property type="entry name" value="NADPH-DEPENDENT 7-CYANO-7-DEAZAGUANINE REDUCTASE"/>
    <property type="match status" value="1"/>
</dbReference>
<dbReference type="InterPro" id="IPR050084">
    <property type="entry name" value="NADPH_dep_7-cyano-7-deazaG_red"/>
</dbReference>
<evidence type="ECO:0000256" key="2">
    <source>
        <dbReference type="ARBA" id="ARBA00022785"/>
    </source>
</evidence>
<dbReference type="GO" id="GO:0008616">
    <property type="term" value="P:tRNA queuosine(34) biosynthetic process"/>
    <property type="evidence" value="ECO:0007669"/>
    <property type="project" value="UniProtKB-KW"/>
</dbReference>
<keyword evidence="2" id="KW-0671">Queuosine biosynthesis</keyword>
<evidence type="ECO:0000256" key="4">
    <source>
        <dbReference type="ARBA" id="ARBA00023002"/>
    </source>
</evidence>
<evidence type="ECO:0008006" key="6">
    <source>
        <dbReference type="Google" id="ProtNLM"/>
    </source>
</evidence>
<keyword evidence="3" id="KW-0521">NADP</keyword>
<sequence length="128" mass="14966">MKKKPYRSLEVFKNSHPDREYEIEMECPEFTCLCPKTGQPDFAELEIRYVPDKLCIELKSLKLYLWSFRNEGAFHEKVINDILDDLVQISTPRWMEVIGAFNVRGGIHTTVSATYEAPKKKPKTKNKK</sequence>
<dbReference type="HAMAP" id="MF_00818">
    <property type="entry name" value="QueF_type1"/>
    <property type="match status" value="1"/>
</dbReference>
<dbReference type="InterPro" id="IPR016856">
    <property type="entry name" value="QueF_type1"/>
</dbReference>
<keyword evidence="4" id="KW-0560">Oxidoreductase</keyword>
<protein>
    <recommendedName>
        <fullName evidence="6">NADPH-dependent 7-cyano-7-deazaguanine reductase N-terminal domain-containing protein</fullName>
    </recommendedName>
</protein>
<keyword evidence="1" id="KW-0963">Cytoplasm</keyword>
<dbReference type="GO" id="GO:0033739">
    <property type="term" value="F:preQ1 synthase activity"/>
    <property type="evidence" value="ECO:0007669"/>
    <property type="project" value="InterPro"/>
</dbReference>
<evidence type="ECO:0000313" key="5">
    <source>
        <dbReference type="EMBL" id="SVB32790.1"/>
    </source>
</evidence>
<evidence type="ECO:0000256" key="1">
    <source>
        <dbReference type="ARBA" id="ARBA00022490"/>
    </source>
</evidence>
<organism evidence="5">
    <name type="scientific">marine metagenome</name>
    <dbReference type="NCBI Taxonomy" id="408172"/>
    <lineage>
        <taxon>unclassified sequences</taxon>
        <taxon>metagenomes</taxon>
        <taxon>ecological metagenomes</taxon>
    </lineage>
</organism>
<dbReference type="NCBIfam" id="TIGR03139">
    <property type="entry name" value="QueF-II"/>
    <property type="match status" value="1"/>
</dbReference>
<evidence type="ECO:0000256" key="3">
    <source>
        <dbReference type="ARBA" id="ARBA00022857"/>
    </source>
</evidence>
<reference evidence="5" key="1">
    <citation type="submission" date="2018-05" db="EMBL/GenBank/DDBJ databases">
        <authorList>
            <person name="Lanie J.A."/>
            <person name="Ng W.-L."/>
            <person name="Kazmierczak K.M."/>
            <person name="Andrzejewski T.M."/>
            <person name="Davidsen T.M."/>
            <person name="Wayne K.J."/>
            <person name="Tettelin H."/>
            <person name="Glass J.I."/>
            <person name="Rusch D."/>
            <person name="Podicherti R."/>
            <person name="Tsui H.-C.T."/>
            <person name="Winkler M.E."/>
        </authorList>
    </citation>
    <scope>NUCLEOTIDE SEQUENCE</scope>
</reference>
<dbReference type="Pfam" id="PF14489">
    <property type="entry name" value="QueF"/>
    <property type="match status" value="1"/>
</dbReference>
<gene>
    <name evidence="5" type="ORF">METZ01_LOCUS185644</name>
</gene>
<dbReference type="SUPFAM" id="SSF55620">
    <property type="entry name" value="Tetrahydrobiopterin biosynthesis enzymes-like"/>
    <property type="match status" value="1"/>
</dbReference>
<dbReference type="PANTHER" id="PTHR34354">
    <property type="entry name" value="NADPH-DEPENDENT 7-CYANO-7-DEAZAGUANINE REDUCTASE"/>
    <property type="match status" value="1"/>
</dbReference>
<dbReference type="EMBL" id="UINC01037384">
    <property type="protein sequence ID" value="SVB32790.1"/>
    <property type="molecule type" value="Genomic_DNA"/>
</dbReference>
<dbReference type="InterPro" id="IPR043133">
    <property type="entry name" value="GTP-CH-I_C/QueF"/>
</dbReference>
<proteinExistence type="inferred from homology"/>
<accession>A0A382D2Z4</accession>